<evidence type="ECO:0000313" key="3">
    <source>
        <dbReference type="Proteomes" id="UP001157418"/>
    </source>
</evidence>
<reference evidence="2 3" key="1">
    <citation type="submission" date="2022-01" db="EMBL/GenBank/DDBJ databases">
        <authorList>
            <person name="Xiong W."/>
            <person name="Schranz E."/>
        </authorList>
    </citation>
    <scope>NUCLEOTIDE SEQUENCE [LARGE SCALE GENOMIC DNA]</scope>
</reference>
<organism evidence="2 3">
    <name type="scientific">Lactuca virosa</name>
    <dbReference type="NCBI Taxonomy" id="75947"/>
    <lineage>
        <taxon>Eukaryota</taxon>
        <taxon>Viridiplantae</taxon>
        <taxon>Streptophyta</taxon>
        <taxon>Embryophyta</taxon>
        <taxon>Tracheophyta</taxon>
        <taxon>Spermatophyta</taxon>
        <taxon>Magnoliopsida</taxon>
        <taxon>eudicotyledons</taxon>
        <taxon>Gunneridae</taxon>
        <taxon>Pentapetalae</taxon>
        <taxon>asterids</taxon>
        <taxon>campanulids</taxon>
        <taxon>Asterales</taxon>
        <taxon>Asteraceae</taxon>
        <taxon>Cichorioideae</taxon>
        <taxon>Cichorieae</taxon>
        <taxon>Lactucinae</taxon>
        <taxon>Lactuca</taxon>
    </lineage>
</organism>
<evidence type="ECO:0000256" key="1">
    <source>
        <dbReference type="SAM" id="MobiDB-lite"/>
    </source>
</evidence>
<dbReference type="Proteomes" id="UP001157418">
    <property type="component" value="Unassembled WGS sequence"/>
</dbReference>
<feature type="region of interest" description="Disordered" evidence="1">
    <location>
        <begin position="1"/>
        <end position="24"/>
    </location>
</feature>
<dbReference type="AlphaFoldDB" id="A0AAU9MWW8"/>
<comment type="caution">
    <text evidence="2">The sequence shown here is derived from an EMBL/GenBank/DDBJ whole genome shotgun (WGS) entry which is preliminary data.</text>
</comment>
<keyword evidence="3" id="KW-1185">Reference proteome</keyword>
<gene>
    <name evidence="2" type="ORF">LVIROSA_LOCUS12286</name>
</gene>
<accession>A0AAU9MWW8</accession>
<proteinExistence type="predicted"/>
<dbReference type="EMBL" id="CAKMRJ010002203">
    <property type="protein sequence ID" value="CAH1425128.1"/>
    <property type="molecule type" value="Genomic_DNA"/>
</dbReference>
<sequence length="108" mass="12986">MKNERNEPATSSLQPPQFEHDYTNRKEITYTTKNGTKRMHTHHKSCKIRNRQKKIDDFQRADFFRQQLKLSYALKIGYGRVNKVVLLIAVIYIPMKTTRELRRIFKCQ</sequence>
<protein>
    <submittedName>
        <fullName evidence="2">Uncharacterized protein</fullName>
    </submittedName>
</protein>
<evidence type="ECO:0000313" key="2">
    <source>
        <dbReference type="EMBL" id="CAH1425128.1"/>
    </source>
</evidence>
<name>A0AAU9MWW8_9ASTR</name>